<keyword evidence="2" id="KW-1185">Reference proteome</keyword>
<dbReference type="Proteomes" id="UP000299102">
    <property type="component" value="Unassembled WGS sequence"/>
</dbReference>
<dbReference type="AlphaFoldDB" id="A0A4C1W9U1"/>
<name>A0A4C1W9U1_EUMVA</name>
<protein>
    <recommendedName>
        <fullName evidence="3">Reverse transcriptase domain-containing protein</fullName>
    </recommendedName>
</protein>
<evidence type="ECO:0000313" key="2">
    <source>
        <dbReference type="Proteomes" id="UP000299102"/>
    </source>
</evidence>
<dbReference type="EMBL" id="BGZK01000510">
    <property type="protein sequence ID" value="GBP47813.1"/>
    <property type="molecule type" value="Genomic_DNA"/>
</dbReference>
<proteinExistence type="predicted"/>
<organism evidence="1 2">
    <name type="scientific">Eumeta variegata</name>
    <name type="common">Bagworm moth</name>
    <name type="synonym">Eumeta japonica</name>
    <dbReference type="NCBI Taxonomy" id="151549"/>
    <lineage>
        <taxon>Eukaryota</taxon>
        <taxon>Metazoa</taxon>
        <taxon>Ecdysozoa</taxon>
        <taxon>Arthropoda</taxon>
        <taxon>Hexapoda</taxon>
        <taxon>Insecta</taxon>
        <taxon>Pterygota</taxon>
        <taxon>Neoptera</taxon>
        <taxon>Endopterygota</taxon>
        <taxon>Lepidoptera</taxon>
        <taxon>Glossata</taxon>
        <taxon>Ditrysia</taxon>
        <taxon>Tineoidea</taxon>
        <taxon>Psychidae</taxon>
        <taxon>Oiketicinae</taxon>
        <taxon>Eumeta</taxon>
    </lineage>
</organism>
<comment type="caution">
    <text evidence="1">The sequence shown here is derived from an EMBL/GenBank/DDBJ whole genome shotgun (WGS) entry which is preliminary data.</text>
</comment>
<gene>
    <name evidence="1" type="ORF">EVAR_79662_1</name>
</gene>
<reference evidence="1 2" key="1">
    <citation type="journal article" date="2019" name="Commun. Biol.">
        <title>The bagworm genome reveals a unique fibroin gene that provides high tensile strength.</title>
        <authorList>
            <person name="Kono N."/>
            <person name="Nakamura H."/>
            <person name="Ohtoshi R."/>
            <person name="Tomita M."/>
            <person name="Numata K."/>
            <person name="Arakawa K."/>
        </authorList>
    </citation>
    <scope>NUCLEOTIDE SEQUENCE [LARGE SCALE GENOMIC DNA]</scope>
</reference>
<dbReference type="OrthoDB" id="7468774at2759"/>
<evidence type="ECO:0008006" key="3">
    <source>
        <dbReference type="Google" id="ProtNLM"/>
    </source>
</evidence>
<sequence>MSEYEHNGMIGERLTHYFSRSHLLGYLEEHQLYNNRQYGFRSSSTAGDLLTLLIYCWAEAIESKEEALANRRNSKAVIAGICPDPTPVNAVVPQNCVLFSTMVIPHINDLLKIENLRCYANDSVVDVLYLDHANISQDRINDCGNQTEIKTALE</sequence>
<evidence type="ECO:0000313" key="1">
    <source>
        <dbReference type="EMBL" id="GBP47813.1"/>
    </source>
</evidence>
<accession>A0A4C1W9U1</accession>